<dbReference type="PANTHER" id="PTHR10039:SF17">
    <property type="entry name" value="FUNGAL STAND N-TERMINAL GOODBYE DOMAIN-CONTAINING PROTEIN-RELATED"/>
    <property type="match status" value="1"/>
</dbReference>
<dbReference type="Pfam" id="PF24883">
    <property type="entry name" value="NPHP3_N"/>
    <property type="match status" value="1"/>
</dbReference>
<reference evidence="3" key="1">
    <citation type="submission" date="2022-10" db="EMBL/GenBank/DDBJ databases">
        <title>Tapping the CABI collections for fungal endophytes: first genome assemblies for Collariella, Neodidymelliopsis, Ascochyta clinopodiicola, Didymella pomorum, Didymosphaeria variabile, Neocosmospora piperis and Neocucurbitaria cava.</title>
        <authorList>
            <person name="Hill R."/>
        </authorList>
    </citation>
    <scope>NUCLEOTIDE SEQUENCE</scope>
    <source>
        <strain evidence="3">IMI 356815</strain>
    </source>
</reference>
<dbReference type="OrthoDB" id="194358at2759"/>
<feature type="domain" description="Nephrocystin 3-like N-terminal" evidence="2">
    <location>
        <begin position="241"/>
        <end position="415"/>
    </location>
</feature>
<dbReference type="GeneID" id="80909746"/>
<organism evidence="3 4">
    <name type="scientific">Didymosphaeria variabile</name>
    <dbReference type="NCBI Taxonomy" id="1932322"/>
    <lineage>
        <taxon>Eukaryota</taxon>
        <taxon>Fungi</taxon>
        <taxon>Dikarya</taxon>
        <taxon>Ascomycota</taxon>
        <taxon>Pezizomycotina</taxon>
        <taxon>Dothideomycetes</taxon>
        <taxon>Pleosporomycetidae</taxon>
        <taxon>Pleosporales</taxon>
        <taxon>Massarineae</taxon>
        <taxon>Didymosphaeriaceae</taxon>
        <taxon>Didymosphaeria</taxon>
    </lineage>
</organism>
<comment type="caution">
    <text evidence="3">The sequence shown here is derived from an EMBL/GenBank/DDBJ whole genome shotgun (WGS) entry which is preliminary data.</text>
</comment>
<sequence>MDLIDTVARLRQDKAEKERPIIFVCHSLGGIVVKQALIHATLRSELYGAIVRNTIGLMFFGTPQGGGNRAAAAEKVSSIMSVFTGEPRNSLLSTLKKGSLYNEATSDDFNPQLGAFKVVSFFEEKKTSWKVKRFAILPQVISMIVVDRHSAKLGSPGEVVLGMDADHNNICKFSGDEDDLSKLEKVIYHLSRIASTLSLPKPTTGHRTNPDLPRKIIEHFQSLSSMSVEQHLYEVQTAQGNTFQWIKDNVAFQITEKSTMPIIFHITGKPGSGKTVLSKLMYRILSVAQNDCYILFFAFNDRDSGRRSPIHLMASLVAQTLARIELPGAVLDSIIGSDGKFNTKVWNEREFKKTLFLFEIILQALPVSKKFVILVDALDECVANEERRSMLHTFGKIASMHQDRLPRVNFVFTSRPYSNIDFGVTRTFVLDLNSEDSMDHDLEAYIVDSVGFLIAERPGLARYEEKILSKLRDRAEKMYLLIELLLDMIRRHHDSSPGSIEGLLKKLPENLSAIYMKLWSEIPEEHKGRAKLIFSWVLCSFRPLTVKELGLGLAKFDITEVKQAIYRRTSAWQEDNPLDETSCLDYYLPMDLEGDLARLFGPLVHIEGASETLSNITDGYSSCRVKLCHQTVKDHFINEPGFIHAGETHLQMAKLCARIYDGTIEGDPDTKSGYDIDDMTIVGVSWSESNPYSHFWENHKEAALDFGIIEARKIRLRRKVVKRYAQSLRLGRLRIRDSDEEDTGSDDEGSTHRFYSLRYCSSDDE</sequence>
<protein>
    <recommendedName>
        <fullName evidence="2">Nephrocystin 3-like N-terminal domain-containing protein</fullName>
    </recommendedName>
</protein>
<dbReference type="EMBL" id="JAPEUX010000004">
    <property type="protein sequence ID" value="KAJ4354479.1"/>
    <property type="molecule type" value="Genomic_DNA"/>
</dbReference>
<dbReference type="Gene3D" id="3.40.50.1820">
    <property type="entry name" value="alpha/beta hydrolase"/>
    <property type="match status" value="1"/>
</dbReference>
<dbReference type="InterPro" id="IPR027417">
    <property type="entry name" value="P-loop_NTPase"/>
</dbReference>
<dbReference type="Proteomes" id="UP001140513">
    <property type="component" value="Unassembled WGS sequence"/>
</dbReference>
<name>A0A9W8XN61_9PLEO</name>
<dbReference type="InterPro" id="IPR029058">
    <property type="entry name" value="AB_hydrolase_fold"/>
</dbReference>
<dbReference type="SUPFAM" id="SSF53474">
    <property type="entry name" value="alpha/beta-Hydrolases"/>
    <property type="match status" value="1"/>
</dbReference>
<dbReference type="AlphaFoldDB" id="A0A9W8XN61"/>
<dbReference type="PANTHER" id="PTHR10039">
    <property type="entry name" value="AMELOGENIN"/>
    <property type="match status" value="1"/>
</dbReference>
<dbReference type="Gene3D" id="3.40.50.300">
    <property type="entry name" value="P-loop containing nucleotide triphosphate hydrolases"/>
    <property type="match status" value="1"/>
</dbReference>
<evidence type="ECO:0000256" key="1">
    <source>
        <dbReference type="ARBA" id="ARBA00022737"/>
    </source>
</evidence>
<accession>A0A9W8XN61</accession>
<evidence type="ECO:0000313" key="4">
    <source>
        <dbReference type="Proteomes" id="UP001140513"/>
    </source>
</evidence>
<gene>
    <name evidence="3" type="ORF">N0V89_006216</name>
</gene>
<dbReference type="InterPro" id="IPR056884">
    <property type="entry name" value="NPHP3-like_N"/>
</dbReference>
<keyword evidence="4" id="KW-1185">Reference proteome</keyword>
<dbReference type="SUPFAM" id="SSF52540">
    <property type="entry name" value="P-loop containing nucleoside triphosphate hydrolases"/>
    <property type="match status" value="1"/>
</dbReference>
<dbReference type="RefSeq" id="XP_056072253.1">
    <property type="nucleotide sequence ID" value="XM_056214986.1"/>
</dbReference>
<evidence type="ECO:0000259" key="2">
    <source>
        <dbReference type="Pfam" id="PF24883"/>
    </source>
</evidence>
<keyword evidence="1" id="KW-0677">Repeat</keyword>
<proteinExistence type="predicted"/>
<evidence type="ECO:0000313" key="3">
    <source>
        <dbReference type="EMBL" id="KAJ4354479.1"/>
    </source>
</evidence>